<keyword evidence="5" id="KW-1003">Cell membrane</keyword>
<feature type="transmembrane region" description="Helical" evidence="9">
    <location>
        <begin position="7"/>
        <end position="27"/>
    </location>
</feature>
<comment type="similarity">
    <text evidence="3">Belongs to the bacterial solute-binding protein SsuA/TauA family.</text>
</comment>
<dbReference type="EMBL" id="CP002408">
    <property type="protein sequence ID" value="AFU59571.1"/>
    <property type="molecule type" value="Genomic_DNA"/>
</dbReference>
<keyword evidence="11" id="KW-1185">Reference proteome</keyword>
<dbReference type="InterPro" id="IPR044527">
    <property type="entry name" value="NrtA/CpmA_ABC-bd_dom"/>
</dbReference>
<evidence type="ECO:0000256" key="7">
    <source>
        <dbReference type="ARBA" id="ARBA00022729"/>
    </source>
</evidence>
<reference evidence="10 11" key="1">
    <citation type="journal article" date="2012" name="Environ. Microbiol.">
        <title>The genome of the ammonia-oxidizing Candidatus Nitrososphaera gargensis: insights into metabolic versatility and environmental adaptations.</title>
        <authorList>
            <person name="Spang A."/>
            <person name="Poehlein A."/>
            <person name="Offre P."/>
            <person name="Zumbragel S."/>
            <person name="Haider S."/>
            <person name="Rychlik N."/>
            <person name="Nowka B."/>
            <person name="Schmeisser C."/>
            <person name="Lebedeva E.V."/>
            <person name="Rattei T."/>
            <person name="Bohm C."/>
            <person name="Schmid M."/>
            <person name="Galushko A."/>
            <person name="Hatzenpichler R."/>
            <person name="Weinmaier T."/>
            <person name="Daniel R."/>
            <person name="Schleper C."/>
            <person name="Spieck E."/>
            <person name="Streit W."/>
            <person name="Wagner M."/>
        </authorList>
    </citation>
    <scope>NUCLEOTIDE SEQUENCE [LARGE SCALE GENOMIC DNA]</scope>
    <source>
        <strain evidence="11">Ga9.2</strain>
    </source>
</reference>
<dbReference type="GO" id="GO:0016020">
    <property type="term" value="C:membrane"/>
    <property type="evidence" value="ECO:0007669"/>
    <property type="project" value="InterPro"/>
</dbReference>
<dbReference type="OrthoDB" id="10037at2157"/>
<dbReference type="PANTHER" id="PTHR30024">
    <property type="entry name" value="ALIPHATIC SULFONATES-BINDING PROTEIN-RELATED"/>
    <property type="match status" value="1"/>
</dbReference>
<dbReference type="AlphaFoldDB" id="K0IDW2"/>
<dbReference type="BioCyc" id="CNIT1237085:G1324-2649-MONOMER"/>
<dbReference type="Proteomes" id="UP000008037">
    <property type="component" value="Chromosome"/>
</dbReference>
<comment type="subcellular location">
    <subcellularLocation>
        <location evidence="1">Endomembrane system</location>
    </subcellularLocation>
    <subcellularLocation>
        <location evidence="2">Periplasm</location>
    </subcellularLocation>
</comment>
<evidence type="ECO:0000256" key="6">
    <source>
        <dbReference type="ARBA" id="ARBA00022519"/>
    </source>
</evidence>
<protein>
    <submittedName>
        <fullName evidence="10">ABC uptake transporter, substrate-binding protein</fullName>
    </submittedName>
</protein>
<dbReference type="GO" id="GO:0012505">
    <property type="term" value="C:endomembrane system"/>
    <property type="evidence" value="ECO:0007669"/>
    <property type="project" value="UniProtKB-SubCell"/>
</dbReference>
<dbReference type="PANTHER" id="PTHR30024:SF47">
    <property type="entry name" value="TAURINE-BINDING PERIPLASMIC PROTEIN"/>
    <property type="match status" value="1"/>
</dbReference>
<dbReference type="GO" id="GO:0042626">
    <property type="term" value="F:ATPase-coupled transmembrane transporter activity"/>
    <property type="evidence" value="ECO:0007669"/>
    <property type="project" value="InterPro"/>
</dbReference>
<evidence type="ECO:0000313" key="11">
    <source>
        <dbReference type="Proteomes" id="UP000008037"/>
    </source>
</evidence>
<accession>K0IDW2</accession>
<evidence type="ECO:0000256" key="9">
    <source>
        <dbReference type="SAM" id="Phobius"/>
    </source>
</evidence>
<keyword evidence="7" id="KW-0732">Signal</keyword>
<keyword evidence="9" id="KW-1133">Transmembrane helix</keyword>
<dbReference type="KEGG" id="nga:Ngar_c26490"/>
<dbReference type="PATRIC" id="fig|1237085.11.peg.2624"/>
<evidence type="ECO:0000313" key="10">
    <source>
        <dbReference type="EMBL" id="AFU59571.1"/>
    </source>
</evidence>
<name>K0IDW2_NITGG</name>
<dbReference type="HOGENOM" id="CLU_028871_10_0_2"/>
<dbReference type="InParanoid" id="K0IDW2"/>
<dbReference type="SUPFAM" id="SSF53850">
    <property type="entry name" value="Periplasmic binding protein-like II"/>
    <property type="match status" value="1"/>
</dbReference>
<dbReference type="GO" id="GO:0042597">
    <property type="term" value="C:periplasmic space"/>
    <property type="evidence" value="ECO:0007669"/>
    <property type="project" value="UniProtKB-SubCell"/>
</dbReference>
<dbReference type="GeneID" id="13794668"/>
<keyword evidence="9" id="KW-0812">Transmembrane</keyword>
<gene>
    <name evidence="10" type="ordered locus">Ngar_c26490</name>
</gene>
<dbReference type="NCBIfam" id="TIGR01728">
    <property type="entry name" value="SsuA_fam"/>
    <property type="match status" value="1"/>
</dbReference>
<evidence type="ECO:0000256" key="8">
    <source>
        <dbReference type="ARBA" id="ARBA00023136"/>
    </source>
</evidence>
<evidence type="ECO:0000256" key="4">
    <source>
        <dbReference type="ARBA" id="ARBA00022448"/>
    </source>
</evidence>
<dbReference type="RefSeq" id="WP_015020106.1">
    <property type="nucleotide sequence ID" value="NC_018719.1"/>
</dbReference>
<dbReference type="CDD" id="cd13553">
    <property type="entry name" value="PBP2_NrtA_CpmA_like"/>
    <property type="match status" value="1"/>
</dbReference>
<evidence type="ECO:0000256" key="5">
    <source>
        <dbReference type="ARBA" id="ARBA00022475"/>
    </source>
</evidence>
<keyword evidence="8 9" id="KW-0472">Membrane</keyword>
<keyword evidence="4" id="KW-0813">Transport</keyword>
<dbReference type="STRING" id="1237085.Ngar_c26490"/>
<dbReference type="Pfam" id="PF13379">
    <property type="entry name" value="NMT1_2"/>
    <property type="match status" value="1"/>
</dbReference>
<dbReference type="Gene3D" id="3.40.190.10">
    <property type="entry name" value="Periplasmic binding protein-like II"/>
    <property type="match status" value="2"/>
</dbReference>
<sequence length="352" mass="38139">MHSGVKLGVAGAIIAAVVFTSTPYFGFSGNDGCNFSNFGQSDVLRIGYFPNINHAQAVIGLGRGDFQEALDGIEVRTQIFNAGPAVIEALNAGAIDVAYVGPNPAVNGYVESNGCNLRIIAGAASGGAVFAVRGDAGIDSEADFAGKKFASPQLGNTQDVALRKYLLDHGYETKENGGNVEVLPAKNADIVTLMVKKEIDGAWVPEPWGAKLIKEANAKILVDERDLWPEGEFVTAHVIVRTDYLQNNPDTIRKLLEAHVDETNWINENPDEAIQVFNTELEKLTGKTIPEDEFEEGLSRMTLTWDPIKESLFQSANDAFDIGFLRARPDSGIYDLDLLNQVLSERGLPEIQ</sequence>
<dbReference type="InterPro" id="IPR010067">
    <property type="entry name" value="ABC_SsuA_sub-bd"/>
</dbReference>
<keyword evidence="6" id="KW-0997">Cell inner membrane</keyword>
<evidence type="ECO:0000256" key="1">
    <source>
        <dbReference type="ARBA" id="ARBA00004308"/>
    </source>
</evidence>
<evidence type="ECO:0000256" key="2">
    <source>
        <dbReference type="ARBA" id="ARBA00004418"/>
    </source>
</evidence>
<evidence type="ECO:0000256" key="3">
    <source>
        <dbReference type="ARBA" id="ARBA00010742"/>
    </source>
</evidence>
<proteinExistence type="inferred from homology"/>
<organism evidence="10 11">
    <name type="scientific">Nitrososphaera gargensis (strain Ga9.2)</name>
    <dbReference type="NCBI Taxonomy" id="1237085"/>
    <lineage>
        <taxon>Archaea</taxon>
        <taxon>Nitrososphaerota</taxon>
        <taxon>Nitrososphaeria</taxon>
        <taxon>Nitrososphaerales</taxon>
        <taxon>Nitrososphaeraceae</taxon>
        <taxon>Nitrososphaera</taxon>
    </lineage>
</organism>